<organism evidence="1 2">
    <name type="scientific">Petrolisthes cinctipes</name>
    <name type="common">Flat porcelain crab</name>
    <dbReference type="NCBI Taxonomy" id="88211"/>
    <lineage>
        <taxon>Eukaryota</taxon>
        <taxon>Metazoa</taxon>
        <taxon>Ecdysozoa</taxon>
        <taxon>Arthropoda</taxon>
        <taxon>Crustacea</taxon>
        <taxon>Multicrustacea</taxon>
        <taxon>Malacostraca</taxon>
        <taxon>Eumalacostraca</taxon>
        <taxon>Eucarida</taxon>
        <taxon>Decapoda</taxon>
        <taxon>Pleocyemata</taxon>
        <taxon>Anomura</taxon>
        <taxon>Galatheoidea</taxon>
        <taxon>Porcellanidae</taxon>
        <taxon>Petrolisthes</taxon>
    </lineage>
</organism>
<comment type="caution">
    <text evidence="1">The sequence shown here is derived from an EMBL/GenBank/DDBJ whole genome shotgun (WGS) entry which is preliminary data.</text>
</comment>
<protein>
    <submittedName>
        <fullName evidence="1">Uncharacterized protein</fullName>
    </submittedName>
</protein>
<name>A0AAE1KGI9_PETCI</name>
<dbReference type="Proteomes" id="UP001286313">
    <property type="component" value="Unassembled WGS sequence"/>
</dbReference>
<reference evidence="1" key="1">
    <citation type="submission" date="2023-10" db="EMBL/GenBank/DDBJ databases">
        <title>Genome assemblies of two species of porcelain crab, Petrolisthes cinctipes and Petrolisthes manimaculis (Anomura: Porcellanidae).</title>
        <authorList>
            <person name="Angst P."/>
        </authorList>
    </citation>
    <scope>NUCLEOTIDE SEQUENCE</scope>
    <source>
        <strain evidence="1">PB745_01</strain>
        <tissue evidence="1">Gill</tissue>
    </source>
</reference>
<keyword evidence="2" id="KW-1185">Reference proteome</keyword>
<evidence type="ECO:0000313" key="2">
    <source>
        <dbReference type="Proteomes" id="UP001286313"/>
    </source>
</evidence>
<proteinExistence type="predicted"/>
<dbReference type="AlphaFoldDB" id="A0AAE1KGI9"/>
<sequence length="130" mass="14986">MNLQFRNTTQTFQRFIGQVVRGLDFGKGVRRRYCPTTTKTIATIKVFLHPNTPPKLREFSGMISYYHRILQQTLSTSLCSHSTPASQTSHQHSVSGIPERLHILLQDYSRDHDRMNTSSPTFSNVKNPFF</sequence>
<gene>
    <name evidence="1" type="ORF">Pcinc_022550</name>
</gene>
<accession>A0AAE1KGI9</accession>
<dbReference type="EMBL" id="JAWQEG010002385">
    <property type="protein sequence ID" value="KAK3872332.1"/>
    <property type="molecule type" value="Genomic_DNA"/>
</dbReference>
<evidence type="ECO:0000313" key="1">
    <source>
        <dbReference type="EMBL" id="KAK3872332.1"/>
    </source>
</evidence>